<dbReference type="Proteomes" id="UP000009082">
    <property type="component" value="Unassembled WGS sequence"/>
</dbReference>
<sequence length="174" mass="20774">MKFIFVHGEIIAEEFWSVKDIGVKSRTTKRVTINIFGWQKKQVCKHFLLNNVNVGAKIMTDSWRGYLYLCLHSYQHYNVNHRLLFVGLNDVSIHTQNIERLCKTYKPKYVNTNDNGINSVRYARGFDFGRNMSLRSASPKFEIFFLNNYFYIFKTNFENFNFCSFDFKNNKHNF</sequence>
<name>C4VC18_VAIC1</name>
<protein>
    <recommendedName>
        <fullName evidence="1">ISXO2-like transposase domain-containing protein</fullName>
    </recommendedName>
</protein>
<reference evidence="2 3" key="1">
    <citation type="journal article" date="2009" name="PLoS Pathog.">
        <title>Genomic analyses of the microsporidian Nosema ceranae, an emergent pathogen of honey bees.</title>
        <authorList>
            <person name="Cornman R.S."/>
            <person name="Chen Y.P."/>
            <person name="Schatz M.C."/>
            <person name="Street C."/>
            <person name="Zhao Y."/>
            <person name="Desany B."/>
            <person name="Egholm M."/>
            <person name="Hutchison S."/>
            <person name="Pettis J.S."/>
            <person name="Lipkin W.I."/>
            <person name="Evans J.D."/>
        </authorList>
    </citation>
    <scope>NUCLEOTIDE SEQUENCE [LARGE SCALE GENOMIC DNA]</scope>
    <source>
        <strain evidence="2 3">BRL01</strain>
    </source>
</reference>
<evidence type="ECO:0000259" key="1">
    <source>
        <dbReference type="Pfam" id="PF12762"/>
    </source>
</evidence>
<organism evidence="2 3">
    <name type="scientific">Vairimorpha ceranae (strain BRL01)</name>
    <name type="common">Microsporidian parasite</name>
    <name type="synonym">Nosema ceranae</name>
    <dbReference type="NCBI Taxonomy" id="578460"/>
    <lineage>
        <taxon>Eukaryota</taxon>
        <taxon>Fungi</taxon>
        <taxon>Fungi incertae sedis</taxon>
        <taxon>Microsporidia</taxon>
        <taxon>Nosematidae</taxon>
        <taxon>Vairimorpha</taxon>
    </lineage>
</organism>
<dbReference type="VEuPathDB" id="MicrosporidiaDB:NCER_102457"/>
<feature type="domain" description="ISXO2-like transposase" evidence="1">
    <location>
        <begin position="23"/>
        <end position="110"/>
    </location>
</feature>
<dbReference type="Pfam" id="PF12762">
    <property type="entry name" value="DDE_Tnp_IS1595"/>
    <property type="match status" value="1"/>
</dbReference>
<evidence type="ECO:0000313" key="2">
    <source>
        <dbReference type="EMBL" id="EEQ81234.1"/>
    </source>
</evidence>
<dbReference type="InParanoid" id="C4VC18"/>
<accession>C4VC18</accession>
<dbReference type="AlphaFoldDB" id="C4VC18"/>
<gene>
    <name evidence="2" type="ORF">NCER_102457</name>
</gene>
<proteinExistence type="predicted"/>
<dbReference type="EMBL" id="ACOL01001585">
    <property type="protein sequence ID" value="EEQ81234.1"/>
    <property type="molecule type" value="Genomic_DNA"/>
</dbReference>
<evidence type="ECO:0000313" key="3">
    <source>
        <dbReference type="Proteomes" id="UP000009082"/>
    </source>
</evidence>
<comment type="caution">
    <text evidence="2">The sequence shown here is derived from an EMBL/GenBank/DDBJ whole genome shotgun (WGS) entry which is preliminary data.</text>
</comment>
<dbReference type="InterPro" id="IPR024445">
    <property type="entry name" value="Tnp_ISXO2-like"/>
</dbReference>
<dbReference type="KEGG" id="nce:NCER_102457"/>
<dbReference type="HOGENOM" id="CLU_1540501_0_0_1"/>